<evidence type="ECO:0000256" key="6">
    <source>
        <dbReference type="ARBA" id="ARBA00023012"/>
    </source>
</evidence>
<feature type="domain" description="PAC" evidence="10">
    <location>
        <begin position="701"/>
        <end position="753"/>
    </location>
</feature>
<dbReference type="Pfam" id="PF00989">
    <property type="entry name" value="PAS"/>
    <property type="match status" value="1"/>
</dbReference>
<feature type="domain" description="PAC" evidence="10">
    <location>
        <begin position="826"/>
        <end position="878"/>
    </location>
</feature>
<dbReference type="HOGENOM" id="CLU_000445_114_57_2"/>
<feature type="coiled-coil region" evidence="7">
    <location>
        <begin position="9"/>
        <end position="47"/>
    </location>
</feature>
<dbReference type="SUPFAM" id="SSF55781">
    <property type="entry name" value="GAF domain-like"/>
    <property type="match status" value="2"/>
</dbReference>
<dbReference type="SMART" id="SM00387">
    <property type="entry name" value="HATPase_c"/>
    <property type="match status" value="1"/>
</dbReference>
<dbReference type="PROSITE" id="PS50113">
    <property type="entry name" value="PAC"/>
    <property type="match status" value="4"/>
</dbReference>
<dbReference type="Pfam" id="PF02518">
    <property type="entry name" value="HATPase_c"/>
    <property type="match status" value="1"/>
</dbReference>
<evidence type="ECO:0000256" key="4">
    <source>
        <dbReference type="ARBA" id="ARBA00022777"/>
    </source>
</evidence>
<dbReference type="RefSeq" id="WP_011307969.1">
    <property type="nucleotide sequence ID" value="NZ_CP009526.1"/>
</dbReference>
<dbReference type="InterPro" id="IPR029016">
    <property type="entry name" value="GAF-like_dom_sf"/>
</dbReference>
<dbReference type="GO" id="GO:0005524">
    <property type="term" value="F:ATP binding"/>
    <property type="evidence" value="ECO:0007669"/>
    <property type="project" value="UniProtKB-KW"/>
</dbReference>
<dbReference type="SUPFAM" id="SSF55874">
    <property type="entry name" value="ATPase domain of HSP90 chaperone/DNA topoisomerase II/histidine kinase"/>
    <property type="match status" value="1"/>
</dbReference>
<dbReference type="SUPFAM" id="SSF55785">
    <property type="entry name" value="PYP-like sensor domain (PAS domain)"/>
    <property type="match status" value="5"/>
</dbReference>
<keyword evidence="5" id="KW-0067">ATP-binding</keyword>
<dbReference type="SMART" id="SM00086">
    <property type="entry name" value="PAC"/>
    <property type="match status" value="5"/>
</dbReference>
<dbReference type="GO" id="GO:0006355">
    <property type="term" value="P:regulation of DNA-templated transcription"/>
    <property type="evidence" value="ECO:0007669"/>
    <property type="project" value="InterPro"/>
</dbReference>
<dbReference type="InterPro" id="IPR003018">
    <property type="entry name" value="GAF"/>
</dbReference>
<dbReference type="GO" id="GO:0016301">
    <property type="term" value="F:kinase activity"/>
    <property type="evidence" value="ECO:0007669"/>
    <property type="project" value="UniProtKB-KW"/>
</dbReference>
<evidence type="ECO:0000259" key="9">
    <source>
        <dbReference type="PROSITE" id="PS50112"/>
    </source>
</evidence>
<dbReference type="InterPro" id="IPR013767">
    <property type="entry name" value="PAS_fold"/>
</dbReference>
<dbReference type="InterPro" id="IPR001610">
    <property type="entry name" value="PAC"/>
</dbReference>
<evidence type="ECO:0000256" key="5">
    <source>
        <dbReference type="ARBA" id="ARBA00022840"/>
    </source>
</evidence>
<organism evidence="11 12">
    <name type="scientific">Methanosarcina barkeri str. Wiesmoor</name>
    <dbReference type="NCBI Taxonomy" id="1434109"/>
    <lineage>
        <taxon>Archaea</taxon>
        <taxon>Methanobacteriati</taxon>
        <taxon>Methanobacteriota</taxon>
        <taxon>Stenosarchaea group</taxon>
        <taxon>Methanomicrobia</taxon>
        <taxon>Methanosarcinales</taxon>
        <taxon>Methanosarcinaceae</taxon>
        <taxon>Methanosarcina</taxon>
    </lineage>
</organism>
<dbReference type="PANTHER" id="PTHR43065:SF23">
    <property type="entry name" value="SENSOR HISTIDINE KINASE PDTAS"/>
    <property type="match status" value="1"/>
</dbReference>
<feature type="domain" description="Histidine kinase" evidence="8">
    <location>
        <begin position="1060"/>
        <end position="1275"/>
    </location>
</feature>
<evidence type="ECO:0000256" key="2">
    <source>
        <dbReference type="ARBA" id="ARBA00022679"/>
    </source>
</evidence>
<keyword evidence="1" id="KW-0597">Phosphoprotein</keyword>
<dbReference type="NCBIfam" id="TIGR00229">
    <property type="entry name" value="sensory_box"/>
    <property type="match status" value="5"/>
</dbReference>
<dbReference type="InterPro" id="IPR013655">
    <property type="entry name" value="PAS_fold_3"/>
</dbReference>
<dbReference type="Gene3D" id="2.10.70.100">
    <property type="match status" value="1"/>
</dbReference>
<dbReference type="Pfam" id="PF13426">
    <property type="entry name" value="PAS_9"/>
    <property type="match status" value="2"/>
</dbReference>
<dbReference type="FunFam" id="3.30.450.20:FF:000088">
    <property type="entry name" value="Sensory transduction histidine kinase"/>
    <property type="match status" value="1"/>
</dbReference>
<dbReference type="InterPro" id="IPR011495">
    <property type="entry name" value="Sig_transdc_His_kin_sub2_dim/P"/>
</dbReference>
<feature type="domain" description="PAS" evidence="9">
    <location>
        <begin position="628"/>
        <end position="697"/>
    </location>
</feature>
<dbReference type="GeneID" id="24823186"/>
<dbReference type="PANTHER" id="PTHR43065">
    <property type="entry name" value="SENSOR HISTIDINE KINASE"/>
    <property type="match status" value="1"/>
</dbReference>
<feature type="domain" description="PAC" evidence="10">
    <location>
        <begin position="428"/>
        <end position="479"/>
    </location>
</feature>
<dbReference type="EMBL" id="CP009526">
    <property type="protein sequence ID" value="AKB50953.1"/>
    <property type="molecule type" value="Genomic_DNA"/>
</dbReference>
<sequence>MTAFNLPDKNELEIQMQKRIIELEKANQELSARNLALNQDITNYKRTEEALKLTQASVDLASDGIFWITDGGKIIYANDAACKSLNYSWDELQGMHVWDFDPLYTKEVWLEHWVKIKKRGSFTFETLHHTKDGREFPVEVSVNYVRSCDMEFNFAYVKDITEHKQEDYRISRYNNILKGINRIFSSVVKAETEEELGNSFLSVAIDITGSQFGFVGEVGADGLLHDIAISDMGWDQCLMYNKTGHRRPPGDFVLHGLYGHVVDSGKSFFTNEPSSHPDSIGLPKGHPPLISFLGTPLILDGKTIGMIAVANREGGYSLEQQEDLESIAPAVAQALEKKRDEQERARVKEALIRRENEFRTLAENSPDVIFRFDRQNRHLYANPAAAEVYGYSQEEIIGKKHSELGKYPEQTKFWERHNQKVFATGQSETIEFRYISPQGKEYYFNTLIVPEFTNCEVTSVLAISRDITKMKQAEAKLKDTLDNLDKLVKERTSELQKAYDSLKKSERNLAKAQEMAHIGSWERDFASNELHWSNETYRIFGLKPQKSKVNYDTFLNYIHPDDQDYIDNAVKEALKGKLFEIYYRIITASGEERIAHSKGETVFDKENNPVQIRGTTQDITERRKAEERIQNLAKIVESSTDAIITKSFEGIIKSWNKGAEQVYGYSAEEVLEKPISVLEPSTLTGETQRLSEIIKRGEKIQQYETLRLRKDRKIINVSLSIFPIFDSQGKITAASVIARDITERKRAEEKLRESEEKYRNIVETANEGILLIDDEAVITYANKKITDMLGYTLEEGIGRPVLDFADEEGKTILKQNLEKRQQGSNESYELKLICKDGSYLWALINAKSLFDKDGKFTGVMVMLTDITKRKREEHRIRRYNRILEGINKIFSNVVQAKTEEELGEACLSVALEVTGSEFGFINEIGTDGLLHDVAKSELVWEQCRMCDKTGHLTLPRDYGVHGLYGNIIVNEKVFFTNEPSLHPDSIGLPEGHPPLTSFLGAPFIQDGKTIGMIAVANRHGGYSFEQQEDLEAIAPAVMQALQRKKAEKFLAEIAISRKQEIHHRIKNNLQVISSLLDLQAENFNNREDIKDSEVLKAFRESQDRVISMALIHEELYKGGGFDTLNFSSYIEELAENLLKTYRLGNADISLDMDLEENIFFDMDTAVPLGIIVNELVSNSLKHAFPNRNEGEICIKLHREENGEHINSIKKDLSTGNTFNLAISDNGVGIPEDLDIEELGSLGMQLVTSLVAQLDGELKLKRNNGTEFIIRFTVTENNSQELMPALHLNE</sequence>
<dbReference type="SMART" id="SM00091">
    <property type="entry name" value="PAS"/>
    <property type="match status" value="5"/>
</dbReference>
<dbReference type="InterPro" id="IPR005467">
    <property type="entry name" value="His_kinase_dom"/>
</dbReference>
<evidence type="ECO:0000313" key="11">
    <source>
        <dbReference type="EMBL" id="AKB50953.1"/>
    </source>
</evidence>
<keyword evidence="4 11" id="KW-0418">Kinase</keyword>
<keyword evidence="6" id="KW-0902">Two-component regulatory system</keyword>
<evidence type="ECO:0000259" key="10">
    <source>
        <dbReference type="PROSITE" id="PS50113"/>
    </source>
</evidence>
<feature type="domain" description="PAS" evidence="9">
    <location>
        <begin position="505"/>
        <end position="577"/>
    </location>
</feature>
<proteinExistence type="predicted"/>
<feature type="coiled-coil region" evidence="7">
    <location>
        <begin position="737"/>
        <end position="764"/>
    </location>
</feature>
<protein>
    <submittedName>
        <fullName evidence="11">Sensory transduction histidine kinase</fullName>
    </submittedName>
</protein>
<dbReference type="SMART" id="SM00065">
    <property type="entry name" value="GAF"/>
    <property type="match status" value="2"/>
</dbReference>
<dbReference type="PROSITE" id="PS50109">
    <property type="entry name" value="HIS_KIN"/>
    <property type="match status" value="1"/>
</dbReference>
<feature type="domain" description="PAC" evidence="10">
    <location>
        <begin position="579"/>
        <end position="631"/>
    </location>
</feature>
<dbReference type="PROSITE" id="PS50112">
    <property type="entry name" value="PAS"/>
    <property type="match status" value="5"/>
</dbReference>
<dbReference type="Gene3D" id="3.30.565.10">
    <property type="entry name" value="Histidine kinase-like ATPase, C-terminal domain"/>
    <property type="match status" value="1"/>
</dbReference>
<dbReference type="Pfam" id="PF07568">
    <property type="entry name" value="HisKA_2"/>
    <property type="match status" value="1"/>
</dbReference>
<dbReference type="CDD" id="cd00130">
    <property type="entry name" value="PAS"/>
    <property type="match status" value="5"/>
</dbReference>
<dbReference type="Pfam" id="PF13185">
    <property type="entry name" value="GAF_2"/>
    <property type="match status" value="2"/>
</dbReference>
<dbReference type="InterPro" id="IPR000700">
    <property type="entry name" value="PAS-assoc_C"/>
</dbReference>
<gene>
    <name evidence="11" type="ORF">MSBRW_1700</name>
</gene>
<evidence type="ECO:0000256" key="3">
    <source>
        <dbReference type="ARBA" id="ARBA00022741"/>
    </source>
</evidence>
<dbReference type="Pfam" id="PF08447">
    <property type="entry name" value="PAS_3"/>
    <property type="match status" value="1"/>
</dbReference>
<evidence type="ECO:0000313" key="12">
    <source>
        <dbReference type="Proteomes" id="UP000033038"/>
    </source>
</evidence>
<feature type="domain" description="PAS" evidence="9">
    <location>
        <begin position="50"/>
        <end position="94"/>
    </location>
</feature>
<feature type="domain" description="PAS" evidence="9">
    <location>
        <begin position="354"/>
        <end position="399"/>
    </location>
</feature>
<evidence type="ECO:0000256" key="1">
    <source>
        <dbReference type="ARBA" id="ARBA00022553"/>
    </source>
</evidence>
<dbReference type="InterPro" id="IPR013656">
    <property type="entry name" value="PAS_4"/>
</dbReference>
<feature type="domain" description="PAS" evidence="9">
    <location>
        <begin position="754"/>
        <end position="824"/>
    </location>
</feature>
<reference evidence="11 12" key="1">
    <citation type="submission" date="2014-07" db="EMBL/GenBank/DDBJ databases">
        <title>Methanogenic archaea and the global carbon cycle.</title>
        <authorList>
            <person name="Henriksen J.R."/>
            <person name="Luke J."/>
            <person name="Reinhart S."/>
            <person name="Benedict M.N."/>
            <person name="Youngblut N.D."/>
            <person name="Metcalf M.E."/>
            <person name="Whitaker R.J."/>
            <person name="Metcalf W.W."/>
        </authorList>
    </citation>
    <scope>NUCLEOTIDE SEQUENCE [LARGE SCALE GENOMIC DNA]</scope>
    <source>
        <strain evidence="11 12">Wiesmoor</strain>
    </source>
</reference>
<name>A0A0E3QL49_METBA</name>
<dbReference type="KEGG" id="mbw:MSBRW_1700"/>
<dbReference type="GO" id="GO:0000160">
    <property type="term" value="P:phosphorelay signal transduction system"/>
    <property type="evidence" value="ECO:0007669"/>
    <property type="project" value="UniProtKB-KW"/>
</dbReference>
<dbReference type="Pfam" id="PF08448">
    <property type="entry name" value="PAS_4"/>
    <property type="match status" value="1"/>
</dbReference>
<evidence type="ECO:0000259" key="8">
    <source>
        <dbReference type="PROSITE" id="PS50109"/>
    </source>
</evidence>
<dbReference type="Gene3D" id="3.30.450.20">
    <property type="entry name" value="PAS domain"/>
    <property type="match status" value="5"/>
</dbReference>
<keyword evidence="3" id="KW-0547">Nucleotide-binding</keyword>
<keyword evidence="2" id="KW-0808">Transferase</keyword>
<dbReference type="PATRIC" id="fig|1434109.4.peg.2137"/>
<dbReference type="Gene3D" id="3.30.450.40">
    <property type="match status" value="2"/>
</dbReference>
<dbReference type="InterPro" id="IPR003594">
    <property type="entry name" value="HATPase_dom"/>
</dbReference>
<keyword evidence="7" id="KW-0175">Coiled coil</keyword>
<dbReference type="InterPro" id="IPR000014">
    <property type="entry name" value="PAS"/>
</dbReference>
<feature type="coiled-coil region" evidence="7">
    <location>
        <begin position="467"/>
        <end position="515"/>
    </location>
</feature>
<accession>A0A0E3QL49</accession>
<evidence type="ECO:0000256" key="7">
    <source>
        <dbReference type="SAM" id="Coils"/>
    </source>
</evidence>
<dbReference type="InterPro" id="IPR036890">
    <property type="entry name" value="HATPase_C_sf"/>
</dbReference>
<dbReference type="InterPro" id="IPR035965">
    <property type="entry name" value="PAS-like_dom_sf"/>
</dbReference>
<dbReference type="Proteomes" id="UP000033038">
    <property type="component" value="Chromosome"/>
</dbReference>